<accession>A0A5N5DE80</accession>
<proteinExistence type="predicted"/>
<dbReference type="PANTHER" id="PTHR39607:SF1">
    <property type="entry name" value="B-ZIP TRANSCRIPTION FACTOR (EUROFUNG)"/>
    <property type="match status" value="1"/>
</dbReference>
<evidence type="ECO:0000256" key="1">
    <source>
        <dbReference type="SAM" id="MobiDB-lite"/>
    </source>
</evidence>
<feature type="region of interest" description="Disordered" evidence="1">
    <location>
        <begin position="316"/>
        <end position="347"/>
    </location>
</feature>
<dbReference type="AlphaFoldDB" id="A0A5N5DE80"/>
<feature type="compositionally biased region" description="Basic and acidic residues" evidence="1">
    <location>
        <begin position="222"/>
        <end position="231"/>
    </location>
</feature>
<evidence type="ECO:0000259" key="2">
    <source>
        <dbReference type="PROSITE" id="PS00036"/>
    </source>
</evidence>
<feature type="region of interest" description="Disordered" evidence="1">
    <location>
        <begin position="62"/>
        <end position="88"/>
    </location>
</feature>
<dbReference type="CDD" id="cd14688">
    <property type="entry name" value="bZIP_YAP"/>
    <property type="match status" value="1"/>
</dbReference>
<comment type="caution">
    <text evidence="3">The sequence shown here is derived from an EMBL/GenBank/DDBJ whole genome shotgun (WGS) entry which is preliminary data.</text>
</comment>
<protein>
    <recommendedName>
        <fullName evidence="2">BZIP domain-containing protein</fullName>
    </recommendedName>
</protein>
<dbReference type="OrthoDB" id="3945980at2759"/>
<dbReference type="PROSITE" id="PS00036">
    <property type="entry name" value="BZIP_BASIC"/>
    <property type="match status" value="1"/>
</dbReference>
<reference evidence="3 4" key="1">
    <citation type="journal article" date="2019" name="Sci. Rep.">
        <title>A multi-omics analysis of the grapevine pathogen Lasiodiplodia theobromae reveals that temperature affects the expression of virulence- and pathogenicity-related genes.</title>
        <authorList>
            <person name="Felix C."/>
            <person name="Meneses R."/>
            <person name="Goncalves M.F.M."/>
            <person name="Tilleman L."/>
            <person name="Duarte A.S."/>
            <person name="Jorrin-Novo J.V."/>
            <person name="Van de Peer Y."/>
            <person name="Deforce D."/>
            <person name="Van Nieuwerburgh F."/>
            <person name="Esteves A.C."/>
            <person name="Alves A."/>
        </authorList>
    </citation>
    <scope>NUCLEOTIDE SEQUENCE [LARGE SCALE GENOMIC DNA]</scope>
    <source>
        <strain evidence="3 4">LA-SOL3</strain>
    </source>
</reference>
<dbReference type="InterPro" id="IPR004827">
    <property type="entry name" value="bZIP"/>
</dbReference>
<dbReference type="GO" id="GO:0003700">
    <property type="term" value="F:DNA-binding transcription factor activity"/>
    <property type="evidence" value="ECO:0007669"/>
    <property type="project" value="InterPro"/>
</dbReference>
<feature type="compositionally biased region" description="Basic and acidic residues" evidence="1">
    <location>
        <begin position="197"/>
        <end position="207"/>
    </location>
</feature>
<dbReference type="InterPro" id="IPR052635">
    <property type="entry name" value="Sec_Metab_Biosynth_Reg"/>
</dbReference>
<sequence length="414" mass="48206">MNEHNIRESMDAFVESSERTPGIETLADCCLCGENCSSLLQLRNHLGDHQRQLALFALPPLNSEEHDSDEDVELGASGSSDDNSSVVNEGQDEDFVDLDQPQEVGFFPSIHQQQATQAQQNYPVEGRPTISELAERRRMQNRIAQRNYRRKLKKKFEDFERRAASSSAPVNPADQGDYSRRSPDIPAEELGYAGVGERVHEDDDHLQRSQGRRRIIPDDDDGARALDDDAPYKPPSIERSYPDFTEYDLRSHDNLGTSLRPGYHADPMELNEEQVREEEELLAQKRLELKVLKEKTAREEDEEALLRKRLDLGILKDKQERDEEEERLKREEEHIRKKYERKRPEEEERILEKYERKRLEDKRRRQKEEEELEELRKRAVQAEKERIAKEAAAKKTAAEEYGLKIESEAKEAED</sequence>
<feature type="compositionally biased region" description="Low complexity" evidence="1">
    <location>
        <begin position="75"/>
        <end position="88"/>
    </location>
</feature>
<evidence type="ECO:0000313" key="4">
    <source>
        <dbReference type="Proteomes" id="UP000325902"/>
    </source>
</evidence>
<feature type="compositionally biased region" description="Basic and acidic residues" evidence="1">
    <location>
        <begin position="316"/>
        <end position="335"/>
    </location>
</feature>
<feature type="region of interest" description="Disordered" evidence="1">
    <location>
        <begin position="159"/>
        <end position="241"/>
    </location>
</feature>
<name>A0A5N5DE80_9PEZI</name>
<evidence type="ECO:0000313" key="3">
    <source>
        <dbReference type="EMBL" id="KAB2575432.1"/>
    </source>
</evidence>
<keyword evidence="4" id="KW-1185">Reference proteome</keyword>
<organism evidence="3 4">
    <name type="scientific">Lasiodiplodia theobromae</name>
    <dbReference type="NCBI Taxonomy" id="45133"/>
    <lineage>
        <taxon>Eukaryota</taxon>
        <taxon>Fungi</taxon>
        <taxon>Dikarya</taxon>
        <taxon>Ascomycota</taxon>
        <taxon>Pezizomycotina</taxon>
        <taxon>Dothideomycetes</taxon>
        <taxon>Dothideomycetes incertae sedis</taxon>
        <taxon>Botryosphaeriales</taxon>
        <taxon>Botryosphaeriaceae</taxon>
        <taxon>Lasiodiplodia</taxon>
    </lineage>
</organism>
<dbReference type="EMBL" id="VCHE01000033">
    <property type="protein sequence ID" value="KAB2575432.1"/>
    <property type="molecule type" value="Genomic_DNA"/>
</dbReference>
<feature type="domain" description="BZIP" evidence="2">
    <location>
        <begin position="136"/>
        <end position="151"/>
    </location>
</feature>
<dbReference type="PANTHER" id="PTHR39607">
    <property type="entry name" value="XANTHOCILLIN BIOSYNTHESIS CLUSTER TRANSCRIPTION FACTOR XANC-RELATED"/>
    <property type="match status" value="1"/>
</dbReference>
<gene>
    <name evidence="3" type="ORF">DBV05_g5912</name>
</gene>
<feature type="region of interest" description="Disordered" evidence="1">
    <location>
        <begin position="388"/>
        <end position="414"/>
    </location>
</feature>
<dbReference type="Proteomes" id="UP000325902">
    <property type="component" value="Unassembled WGS sequence"/>
</dbReference>